<comment type="catalytic activity">
    <reaction evidence="1 6">
        <text>[protein]-peptidylproline (omega=180) = [protein]-peptidylproline (omega=0)</text>
        <dbReference type="Rhea" id="RHEA:16237"/>
        <dbReference type="Rhea" id="RHEA-COMP:10747"/>
        <dbReference type="Rhea" id="RHEA-COMP:10748"/>
        <dbReference type="ChEBI" id="CHEBI:83833"/>
        <dbReference type="ChEBI" id="CHEBI:83834"/>
        <dbReference type="EC" id="5.2.1.8"/>
    </reaction>
</comment>
<evidence type="ECO:0000256" key="3">
    <source>
        <dbReference type="ARBA" id="ARBA00023110"/>
    </source>
</evidence>
<comment type="similarity">
    <text evidence="2">Belongs to the PpiC/parvulin rotamase family. PIN4 subfamily.</text>
</comment>
<reference evidence="9 10" key="1">
    <citation type="submission" date="2023-08" db="EMBL/GenBank/DDBJ databases">
        <title>Black Yeasts Isolated from many extreme environments.</title>
        <authorList>
            <person name="Coleine C."/>
            <person name="Stajich J.E."/>
            <person name="Selbmann L."/>
        </authorList>
    </citation>
    <scope>NUCLEOTIDE SEQUENCE [LARGE SCALE GENOMIC DNA]</scope>
    <source>
        <strain evidence="9 10">CCFEE 5885</strain>
    </source>
</reference>
<dbReference type="PANTHER" id="PTHR45995">
    <property type="match status" value="1"/>
</dbReference>
<dbReference type="InterPro" id="IPR000297">
    <property type="entry name" value="PPIase_PpiC"/>
</dbReference>
<evidence type="ECO:0000256" key="4">
    <source>
        <dbReference type="ARBA" id="ARBA00023235"/>
    </source>
</evidence>
<evidence type="ECO:0000313" key="9">
    <source>
        <dbReference type="EMBL" id="KAK5097718.1"/>
    </source>
</evidence>
<keyword evidence="4 5" id="KW-0413">Isomerase</keyword>
<gene>
    <name evidence="9" type="ORF">LTR24_002185</name>
</gene>
<sequence length="128" mass="13764">MAPPKNKGGSKKPKDEGATSSKKSKGAQSVNVRHILVGLHSNYLAGRIAHTAQCEKQSKRDEALARVEAGESFDKVARDMSEDKARQGGSLGWQTKTSLEDTFAVQAFALDVSTTNKPQVRKAQTSHG</sequence>
<protein>
    <recommendedName>
        <fullName evidence="6">Peptidyl-prolyl cis-trans isomerase</fullName>
        <ecNumber evidence="6">5.2.1.8</ecNumber>
    </recommendedName>
</protein>
<keyword evidence="3 5" id="KW-0697">Rotamase</keyword>
<evidence type="ECO:0000256" key="2">
    <source>
        <dbReference type="ARBA" id="ARBA00010242"/>
    </source>
</evidence>
<dbReference type="SUPFAM" id="SSF54534">
    <property type="entry name" value="FKBP-like"/>
    <property type="match status" value="1"/>
</dbReference>
<dbReference type="PROSITE" id="PS50198">
    <property type="entry name" value="PPIC_PPIASE_2"/>
    <property type="match status" value="1"/>
</dbReference>
<dbReference type="InterPro" id="IPR043323">
    <property type="entry name" value="PIN4"/>
</dbReference>
<feature type="compositionally biased region" description="Polar residues" evidence="7">
    <location>
        <begin position="18"/>
        <end position="30"/>
    </location>
</feature>
<dbReference type="Gene3D" id="3.10.50.40">
    <property type="match status" value="1"/>
</dbReference>
<dbReference type="Pfam" id="PF13616">
    <property type="entry name" value="Rotamase_3"/>
    <property type="match status" value="1"/>
</dbReference>
<evidence type="ECO:0000259" key="8">
    <source>
        <dbReference type="PROSITE" id="PS50198"/>
    </source>
</evidence>
<dbReference type="Proteomes" id="UP001345013">
    <property type="component" value="Unassembled WGS sequence"/>
</dbReference>
<feature type="region of interest" description="Disordered" evidence="7">
    <location>
        <begin position="1"/>
        <end position="30"/>
    </location>
</feature>
<evidence type="ECO:0000256" key="5">
    <source>
        <dbReference type="PROSITE-ProRule" id="PRU00278"/>
    </source>
</evidence>
<organism evidence="9 10">
    <name type="scientific">Lithohypha guttulata</name>
    <dbReference type="NCBI Taxonomy" id="1690604"/>
    <lineage>
        <taxon>Eukaryota</taxon>
        <taxon>Fungi</taxon>
        <taxon>Dikarya</taxon>
        <taxon>Ascomycota</taxon>
        <taxon>Pezizomycotina</taxon>
        <taxon>Eurotiomycetes</taxon>
        <taxon>Chaetothyriomycetidae</taxon>
        <taxon>Chaetothyriales</taxon>
        <taxon>Trichomeriaceae</taxon>
        <taxon>Lithohypha</taxon>
    </lineage>
</organism>
<evidence type="ECO:0000256" key="1">
    <source>
        <dbReference type="ARBA" id="ARBA00000971"/>
    </source>
</evidence>
<dbReference type="EMBL" id="JAVRRG010000017">
    <property type="protein sequence ID" value="KAK5097718.1"/>
    <property type="molecule type" value="Genomic_DNA"/>
</dbReference>
<keyword evidence="10" id="KW-1185">Reference proteome</keyword>
<accession>A0ABR0KIT3</accession>
<proteinExistence type="inferred from homology"/>
<comment type="caution">
    <text evidence="9">The sequence shown here is derived from an EMBL/GenBank/DDBJ whole genome shotgun (WGS) entry which is preliminary data.</text>
</comment>
<evidence type="ECO:0000256" key="6">
    <source>
        <dbReference type="RuleBase" id="RU363014"/>
    </source>
</evidence>
<dbReference type="InterPro" id="IPR046357">
    <property type="entry name" value="PPIase_dom_sf"/>
</dbReference>
<dbReference type="EC" id="5.2.1.8" evidence="6"/>
<evidence type="ECO:0000313" key="10">
    <source>
        <dbReference type="Proteomes" id="UP001345013"/>
    </source>
</evidence>
<name>A0ABR0KIT3_9EURO</name>
<feature type="domain" description="PpiC" evidence="8">
    <location>
        <begin position="27"/>
        <end position="128"/>
    </location>
</feature>
<evidence type="ECO:0000256" key="7">
    <source>
        <dbReference type="SAM" id="MobiDB-lite"/>
    </source>
</evidence>